<feature type="active site" description="Nucleophile" evidence="6">
    <location>
        <position position="186"/>
    </location>
</feature>
<comment type="subunit">
    <text evidence="2 6">Heterotetramer of two alpha and two beta chains.</text>
</comment>
<dbReference type="EC" id="2.3.1.35" evidence="6"/>
<keyword evidence="3 6" id="KW-0808">Transferase</keyword>
<dbReference type="InterPro" id="IPR002813">
    <property type="entry name" value="Arg_biosynth_ArgJ"/>
</dbReference>
<dbReference type="Gene3D" id="3.10.20.340">
    <property type="entry name" value="ArgJ beta chain, C-terminal domain"/>
    <property type="match status" value="1"/>
</dbReference>
<dbReference type="Proteomes" id="UP000245263">
    <property type="component" value="Chromosome 1"/>
</dbReference>
<feature type="chain" id="PRO_5044903768" description="Arginine biosynthesis bifunctional protein ArgJ alpha chain" evidence="6">
    <location>
        <begin position="1"/>
        <end position="185"/>
    </location>
</feature>
<keyword evidence="5 6" id="KW-0012">Acyltransferase</keyword>
<comment type="catalytic activity">
    <reaction evidence="6">
        <text>L-glutamate + acetyl-CoA = N-acetyl-L-glutamate + CoA + H(+)</text>
        <dbReference type="Rhea" id="RHEA:24292"/>
        <dbReference type="ChEBI" id="CHEBI:15378"/>
        <dbReference type="ChEBI" id="CHEBI:29985"/>
        <dbReference type="ChEBI" id="CHEBI:44337"/>
        <dbReference type="ChEBI" id="CHEBI:57287"/>
        <dbReference type="ChEBI" id="CHEBI:57288"/>
        <dbReference type="EC" id="2.3.1.1"/>
    </reaction>
</comment>
<dbReference type="PANTHER" id="PTHR23100">
    <property type="entry name" value="ARGININE BIOSYNTHESIS BIFUNCTIONAL PROTEIN ARGJ"/>
    <property type="match status" value="1"/>
</dbReference>
<evidence type="ECO:0000313" key="8">
    <source>
        <dbReference type="Proteomes" id="UP000245263"/>
    </source>
</evidence>
<organism evidence="7 8">
    <name type="scientific">Leptospira kobayashii</name>
    <dbReference type="NCBI Taxonomy" id="1917830"/>
    <lineage>
        <taxon>Bacteria</taxon>
        <taxon>Pseudomonadati</taxon>
        <taxon>Spirochaetota</taxon>
        <taxon>Spirochaetia</taxon>
        <taxon>Leptospirales</taxon>
        <taxon>Leptospiraceae</taxon>
        <taxon>Leptospira</taxon>
    </lineage>
</organism>
<evidence type="ECO:0000313" key="7">
    <source>
        <dbReference type="EMBL" id="BDA80444.1"/>
    </source>
</evidence>
<dbReference type="Gene3D" id="3.60.70.12">
    <property type="entry name" value="L-amino peptidase D-ALA esterase/amidase"/>
    <property type="match status" value="1"/>
</dbReference>
<keyword evidence="4 6" id="KW-0068">Autocatalytic cleavage</keyword>
<comment type="function">
    <text evidence="6">Catalyzes two activities which are involved in the cyclic version of arginine biosynthesis: the synthesis of N-acetylglutamate from glutamate and acetyl-CoA as the acetyl donor, and of ornithine by transacetylation between N(2)-acetylornithine and glutamate.</text>
</comment>
<feature type="binding site" evidence="6">
    <location>
        <position position="186"/>
    </location>
    <ligand>
        <name>substrate</name>
    </ligand>
</feature>
<comment type="similarity">
    <text evidence="1 6">Belongs to the ArgJ family.</text>
</comment>
<feature type="chain" id="PRO_5044903767" description="Arginine biosynthesis bifunctional protein ArgJ beta chain" evidence="6">
    <location>
        <begin position="186"/>
        <end position="391"/>
    </location>
</feature>
<keyword evidence="6" id="KW-0055">Arginine biosynthesis</keyword>
<sequence length="391" mass="42936">MVLLETFMRYPLGFFSFGRNIGIKDNTLDFSVIYSENVCQAAAVFTRNNYPGAPIIVGRDHIQDGLLQAIVINSKNSNVATGEQGVRNSYQICEEVAKSLSIKTTDVLPSSTGVIGVPLPMEKILSACKDAKQYLKPGNLEEVAEAIMTTDTRKKIAYREITKDRETGVIFGMAKGAGMIEPNMATMLSYILSDYLPESGDLKGLLRKAVDRSYNCITIDSDTSTSDTVVLMCSGILGTLPDEVFYRHLESIAIELSKKIARDGEGATKLLELTVKGARDDSQATKIGKSILNSPLIKTAIYGGDPNWGRFVMAVGKVFDEPIPYDKLFIYLGGIPVKAADTITKQKIAEYLKKEEEIVITVELGSGNTEKTFWSCDLTEGYIKENAYYTT</sequence>
<dbReference type="PANTHER" id="PTHR23100:SF0">
    <property type="entry name" value="ARGININE BIOSYNTHESIS BIFUNCTIONAL PROTEIN ARGJ, MITOCHONDRIAL"/>
    <property type="match status" value="1"/>
</dbReference>
<protein>
    <recommendedName>
        <fullName evidence="6">Arginine biosynthesis bifunctional protein ArgJ</fullName>
    </recommendedName>
    <domain>
        <recommendedName>
            <fullName evidence="6">Glutamate N-acetyltransferase</fullName>
            <ecNumber evidence="6">2.3.1.35</ecNumber>
        </recommendedName>
        <alternativeName>
            <fullName evidence="6">Ornithine acetyltransferase</fullName>
            <shortName evidence="6">OATase</shortName>
        </alternativeName>
        <alternativeName>
            <fullName evidence="6">Ornithine transacetylase</fullName>
        </alternativeName>
    </domain>
    <domain>
        <recommendedName>
            <fullName evidence="6">Amino-acid acetyltransferase</fullName>
            <ecNumber evidence="6">2.3.1.1</ecNumber>
        </recommendedName>
        <alternativeName>
            <fullName evidence="6">N-acetylglutamate synthase</fullName>
            <shortName evidence="6">AGSase</shortName>
        </alternativeName>
    </domain>
    <component>
        <recommendedName>
            <fullName evidence="6">Arginine biosynthesis bifunctional protein ArgJ alpha chain</fullName>
        </recommendedName>
    </component>
    <component>
        <recommendedName>
            <fullName evidence="6">Arginine biosynthesis bifunctional protein ArgJ beta chain</fullName>
        </recommendedName>
    </component>
</protein>
<gene>
    <name evidence="6 7" type="primary">argJ</name>
    <name evidence="7" type="ORF">LPTSP3_g33740</name>
</gene>
<evidence type="ECO:0000256" key="1">
    <source>
        <dbReference type="ARBA" id="ARBA00006774"/>
    </source>
</evidence>
<dbReference type="InterPro" id="IPR016117">
    <property type="entry name" value="ArgJ-like_dom_sf"/>
</dbReference>
<reference evidence="7 8" key="1">
    <citation type="submission" date="2021-08" db="EMBL/GenBank/DDBJ databases">
        <title>Complete genome sequence of Leptospira kobayashii strain E30.</title>
        <authorList>
            <person name="Nakao R."/>
            <person name="Nakamura S."/>
            <person name="Masuzawa T."/>
            <person name="Koizumi N."/>
        </authorList>
    </citation>
    <scope>NUCLEOTIDE SEQUENCE [LARGE SCALE GENOMIC DNA]</scope>
    <source>
        <strain evidence="7 8">E30</strain>
    </source>
</reference>
<dbReference type="CDD" id="cd02152">
    <property type="entry name" value="OAT"/>
    <property type="match status" value="1"/>
</dbReference>
<name>A0ABN6KKH6_9LEPT</name>
<comment type="pathway">
    <text evidence="6">Amino-acid biosynthesis; L-arginine biosynthesis; N(2)-acetyl-L-ornithine from L-glutamate: step 1/4.</text>
</comment>
<keyword evidence="6" id="KW-0963">Cytoplasm</keyword>
<comment type="catalytic activity">
    <reaction evidence="6">
        <text>N(2)-acetyl-L-ornithine + L-glutamate = N-acetyl-L-glutamate + L-ornithine</text>
        <dbReference type="Rhea" id="RHEA:15349"/>
        <dbReference type="ChEBI" id="CHEBI:29985"/>
        <dbReference type="ChEBI" id="CHEBI:44337"/>
        <dbReference type="ChEBI" id="CHEBI:46911"/>
        <dbReference type="ChEBI" id="CHEBI:57805"/>
        <dbReference type="EC" id="2.3.1.35"/>
    </reaction>
</comment>
<dbReference type="HAMAP" id="MF_01106">
    <property type="entry name" value="ArgJ"/>
    <property type="match status" value="1"/>
</dbReference>
<comment type="subcellular location">
    <subcellularLocation>
        <location evidence="6">Cytoplasm</location>
    </subcellularLocation>
</comment>
<keyword evidence="8" id="KW-1185">Reference proteome</keyword>
<dbReference type="SUPFAM" id="SSF56266">
    <property type="entry name" value="DmpA/ArgJ-like"/>
    <property type="match status" value="1"/>
</dbReference>
<evidence type="ECO:0000256" key="5">
    <source>
        <dbReference type="ARBA" id="ARBA00023315"/>
    </source>
</evidence>
<dbReference type="NCBIfam" id="TIGR00120">
    <property type="entry name" value="ArgJ"/>
    <property type="match status" value="1"/>
</dbReference>
<dbReference type="EC" id="2.3.1.1" evidence="6"/>
<evidence type="ECO:0000256" key="3">
    <source>
        <dbReference type="ARBA" id="ARBA00022679"/>
    </source>
</evidence>
<accession>A0ABN6KKH6</accession>
<dbReference type="NCBIfam" id="NF003802">
    <property type="entry name" value="PRK05388.1"/>
    <property type="match status" value="1"/>
</dbReference>
<keyword evidence="6" id="KW-0511">Multifunctional enzyme</keyword>
<dbReference type="EMBL" id="AP025028">
    <property type="protein sequence ID" value="BDA80444.1"/>
    <property type="molecule type" value="Genomic_DNA"/>
</dbReference>
<evidence type="ECO:0000256" key="2">
    <source>
        <dbReference type="ARBA" id="ARBA00011475"/>
    </source>
</evidence>
<dbReference type="InterPro" id="IPR042195">
    <property type="entry name" value="ArgJ_beta_C"/>
</dbReference>
<feature type="binding site" evidence="6">
    <location>
        <position position="149"/>
    </location>
    <ligand>
        <name>substrate</name>
    </ligand>
</feature>
<feature type="site" description="Cleavage; by autolysis" evidence="6">
    <location>
        <begin position="185"/>
        <end position="186"/>
    </location>
</feature>
<comment type="pathway">
    <text evidence="6">Amino-acid biosynthesis; L-arginine biosynthesis; L-ornithine and N-acetyl-L-glutamate from L-glutamate and N(2)-acetyl-L-ornithine (cyclic): step 1/1.</text>
</comment>
<keyword evidence="6" id="KW-0028">Amino-acid biosynthesis</keyword>
<feature type="binding site" evidence="6">
    <location>
        <position position="175"/>
    </location>
    <ligand>
        <name>substrate</name>
    </ligand>
</feature>
<feature type="binding site" evidence="6">
    <location>
        <position position="391"/>
    </location>
    <ligand>
        <name>substrate</name>
    </ligand>
</feature>
<dbReference type="Pfam" id="PF01960">
    <property type="entry name" value="ArgJ"/>
    <property type="match status" value="1"/>
</dbReference>
<feature type="site" description="Involved in the stabilization of negative charge on the oxyanion by the formation of the oxyanion hole" evidence="6">
    <location>
        <position position="113"/>
    </location>
</feature>
<proteinExistence type="inferred from homology"/>
<feature type="binding site" evidence="6">
    <location>
        <position position="386"/>
    </location>
    <ligand>
        <name>substrate</name>
    </ligand>
</feature>
<evidence type="ECO:0000256" key="6">
    <source>
        <dbReference type="HAMAP-Rule" id="MF_01106"/>
    </source>
</evidence>
<evidence type="ECO:0000256" key="4">
    <source>
        <dbReference type="ARBA" id="ARBA00022813"/>
    </source>
</evidence>
<feature type="site" description="Involved in the stabilization of negative charge on the oxyanion by the formation of the oxyanion hole" evidence="6">
    <location>
        <position position="112"/>
    </location>
</feature>
<feature type="binding site" evidence="6">
    <location>
        <position position="265"/>
    </location>
    <ligand>
        <name>substrate</name>
    </ligand>
</feature>